<evidence type="ECO:0000313" key="3">
    <source>
        <dbReference type="Proteomes" id="UP001283361"/>
    </source>
</evidence>
<gene>
    <name evidence="2" type="ORF">RRG08_005682</name>
</gene>
<sequence>MVENWTVKRMSRSQSRANPSDNGLDYAKSSVDIRFVKTKKYWRTAAIVYSYSSSDQYPLLHTEFIFTDSLLQQKRSTMGCTQL</sequence>
<dbReference type="Proteomes" id="UP001283361">
    <property type="component" value="Unassembled WGS sequence"/>
</dbReference>
<proteinExistence type="predicted"/>
<evidence type="ECO:0000313" key="2">
    <source>
        <dbReference type="EMBL" id="KAK3740991.1"/>
    </source>
</evidence>
<dbReference type="EMBL" id="JAWDGP010006450">
    <property type="protein sequence ID" value="KAK3740991.1"/>
    <property type="molecule type" value="Genomic_DNA"/>
</dbReference>
<name>A0AAE0YCZ9_9GAST</name>
<accession>A0AAE0YCZ9</accession>
<feature type="compositionally biased region" description="Polar residues" evidence="1">
    <location>
        <begin position="12"/>
        <end position="21"/>
    </location>
</feature>
<keyword evidence="3" id="KW-1185">Reference proteome</keyword>
<protein>
    <submittedName>
        <fullName evidence="2">Uncharacterized protein</fullName>
    </submittedName>
</protein>
<feature type="region of interest" description="Disordered" evidence="1">
    <location>
        <begin position="1"/>
        <end position="25"/>
    </location>
</feature>
<organism evidence="2 3">
    <name type="scientific">Elysia crispata</name>
    <name type="common">lettuce slug</name>
    <dbReference type="NCBI Taxonomy" id="231223"/>
    <lineage>
        <taxon>Eukaryota</taxon>
        <taxon>Metazoa</taxon>
        <taxon>Spiralia</taxon>
        <taxon>Lophotrochozoa</taxon>
        <taxon>Mollusca</taxon>
        <taxon>Gastropoda</taxon>
        <taxon>Heterobranchia</taxon>
        <taxon>Euthyneura</taxon>
        <taxon>Panpulmonata</taxon>
        <taxon>Sacoglossa</taxon>
        <taxon>Placobranchoidea</taxon>
        <taxon>Plakobranchidae</taxon>
        <taxon>Elysia</taxon>
    </lineage>
</organism>
<comment type="caution">
    <text evidence="2">The sequence shown here is derived from an EMBL/GenBank/DDBJ whole genome shotgun (WGS) entry which is preliminary data.</text>
</comment>
<reference evidence="2" key="1">
    <citation type="journal article" date="2023" name="G3 (Bethesda)">
        <title>A reference genome for the long-term kleptoplast-retaining sea slug Elysia crispata morphotype clarki.</title>
        <authorList>
            <person name="Eastman K.E."/>
            <person name="Pendleton A.L."/>
            <person name="Shaikh M.A."/>
            <person name="Suttiyut T."/>
            <person name="Ogas R."/>
            <person name="Tomko P."/>
            <person name="Gavelis G."/>
            <person name="Widhalm J.R."/>
            <person name="Wisecaver J.H."/>
        </authorList>
    </citation>
    <scope>NUCLEOTIDE SEQUENCE</scope>
    <source>
        <strain evidence="2">ECLA1</strain>
    </source>
</reference>
<dbReference type="AlphaFoldDB" id="A0AAE0YCZ9"/>
<evidence type="ECO:0000256" key="1">
    <source>
        <dbReference type="SAM" id="MobiDB-lite"/>
    </source>
</evidence>